<dbReference type="GO" id="GO:0098553">
    <property type="term" value="C:lumenal side of endoplasmic reticulum membrane"/>
    <property type="evidence" value="ECO:0007669"/>
    <property type="project" value="UniProtKB-ARBA"/>
</dbReference>
<dbReference type="SUPFAM" id="SSF54452">
    <property type="entry name" value="MHC antigen-recognition domain"/>
    <property type="match status" value="1"/>
</dbReference>
<dbReference type="GO" id="GO:0009897">
    <property type="term" value="C:external side of plasma membrane"/>
    <property type="evidence" value="ECO:0007669"/>
    <property type="project" value="TreeGrafter"/>
</dbReference>
<dbReference type="PROSITE" id="PS50835">
    <property type="entry name" value="IG_LIKE"/>
    <property type="match status" value="1"/>
</dbReference>
<dbReference type="GO" id="GO:0005615">
    <property type="term" value="C:extracellular space"/>
    <property type="evidence" value="ECO:0007669"/>
    <property type="project" value="TreeGrafter"/>
</dbReference>
<keyword evidence="3" id="KW-0812">Transmembrane</keyword>
<dbReference type="GO" id="GO:0042605">
    <property type="term" value="F:peptide antigen binding"/>
    <property type="evidence" value="ECO:0007669"/>
    <property type="project" value="TreeGrafter"/>
</dbReference>
<reference evidence="9 10" key="1">
    <citation type="journal article" date="2020" name="Mol. Biol. Evol.">
        <title>Interspecific Gene Flow and the Evolution of Specialization in Black and White Rhinoceros.</title>
        <authorList>
            <person name="Moodley Y."/>
            <person name="Westbury M.V."/>
            <person name="Russo I.M."/>
            <person name="Gopalakrishnan S."/>
            <person name="Rakotoarivelo A."/>
            <person name="Olsen R.A."/>
            <person name="Prost S."/>
            <person name="Tunstall T."/>
            <person name="Ryder O.A."/>
            <person name="Dalen L."/>
            <person name="Bruford M.W."/>
        </authorList>
    </citation>
    <scope>NUCLEOTIDE SEQUENCE [LARGE SCALE GENOMIC DNA]</scope>
    <source>
        <strain evidence="9">SBR-YM</strain>
        <tissue evidence="9">Skin</tissue>
    </source>
</reference>
<dbReference type="Pfam" id="PF00129">
    <property type="entry name" value="MHC_I"/>
    <property type="match status" value="1"/>
</dbReference>
<accession>A0A7J7FAY1</accession>
<dbReference type="InterPro" id="IPR013783">
    <property type="entry name" value="Ig-like_fold"/>
</dbReference>
<dbReference type="Gene3D" id="2.60.40.10">
    <property type="entry name" value="Immunoglobulins"/>
    <property type="match status" value="1"/>
</dbReference>
<dbReference type="InterPro" id="IPR011162">
    <property type="entry name" value="MHC_I/II-like_Ag-recog"/>
</dbReference>
<evidence type="ECO:0000256" key="7">
    <source>
        <dbReference type="ARBA" id="ARBA00023180"/>
    </source>
</evidence>
<dbReference type="FunFam" id="2.60.40.10:FF:000014">
    <property type="entry name" value="H-2 class I histocompatibility antigen, alpha chain"/>
    <property type="match status" value="1"/>
</dbReference>
<dbReference type="EMBL" id="JACDTQ010000823">
    <property type="protein sequence ID" value="KAF5925205.1"/>
    <property type="molecule type" value="Genomic_DNA"/>
</dbReference>
<dbReference type="PANTHER" id="PTHR16675:SF251">
    <property type="entry name" value="HLA CLASS I HISTOCOMPATIBILITY ANTIGEN, C ALPHA CHAIN"/>
    <property type="match status" value="1"/>
</dbReference>
<dbReference type="Proteomes" id="UP000551758">
    <property type="component" value="Unassembled WGS sequence"/>
</dbReference>
<dbReference type="InterPro" id="IPR037055">
    <property type="entry name" value="MHC_I-like_Ag-recog_sf"/>
</dbReference>
<dbReference type="InterPro" id="IPR003597">
    <property type="entry name" value="Ig_C1-set"/>
</dbReference>
<evidence type="ECO:0000256" key="2">
    <source>
        <dbReference type="ARBA" id="ARBA00022451"/>
    </source>
</evidence>
<dbReference type="AlphaFoldDB" id="A0A7J7FAY1"/>
<dbReference type="GO" id="GO:0001916">
    <property type="term" value="P:positive regulation of T cell mediated cytotoxicity"/>
    <property type="evidence" value="ECO:0007669"/>
    <property type="project" value="TreeGrafter"/>
</dbReference>
<dbReference type="Pfam" id="PF07654">
    <property type="entry name" value="C1-set"/>
    <property type="match status" value="1"/>
</dbReference>
<evidence type="ECO:0000313" key="9">
    <source>
        <dbReference type="EMBL" id="KAF5925205.1"/>
    </source>
</evidence>
<keyword evidence="5" id="KW-1133">Transmembrane helix</keyword>
<gene>
    <name evidence="9" type="ORF">HPG69_008889</name>
</gene>
<dbReference type="GO" id="GO:0030670">
    <property type="term" value="C:phagocytic vesicle membrane"/>
    <property type="evidence" value="ECO:0007669"/>
    <property type="project" value="UniProtKB-ARBA"/>
</dbReference>
<proteinExistence type="predicted"/>
<dbReference type="CDD" id="cd07698">
    <property type="entry name" value="IgC1_MHC_I_alpha3"/>
    <property type="match status" value="1"/>
</dbReference>
<dbReference type="GO" id="GO:0042612">
    <property type="term" value="C:MHC class I protein complex"/>
    <property type="evidence" value="ECO:0007669"/>
    <property type="project" value="UniProtKB-KW"/>
</dbReference>
<dbReference type="PANTHER" id="PTHR16675">
    <property type="entry name" value="MHC CLASS I-RELATED"/>
    <property type="match status" value="1"/>
</dbReference>
<keyword evidence="6" id="KW-0472">Membrane</keyword>
<dbReference type="GO" id="GO:0005102">
    <property type="term" value="F:signaling receptor binding"/>
    <property type="evidence" value="ECO:0007669"/>
    <property type="project" value="TreeGrafter"/>
</dbReference>
<evidence type="ECO:0000313" key="10">
    <source>
        <dbReference type="Proteomes" id="UP000551758"/>
    </source>
</evidence>
<sequence>REAYDGAHYLALNEDPRSCTAADTAAQITRRKWEAEGEAEDWRNYLEGECVKWLLRYLENRRETLQRACMLGREAALVSPPAGAGFPQGGKENRIEARMPPVPLIPPKTYLTQHPISDCEVTLRCWALAFYPVEITVTWQRGEEDQTQDTELVDTRRVGDGTFQKWAAVVVPCQKEQRYICPVQHEGLSKPITLRWG</sequence>
<keyword evidence="7" id="KW-0325">Glycoprotein</keyword>
<evidence type="ECO:0000256" key="5">
    <source>
        <dbReference type="ARBA" id="ARBA00022989"/>
    </source>
</evidence>
<dbReference type="GO" id="GO:0006955">
    <property type="term" value="P:immune response"/>
    <property type="evidence" value="ECO:0007669"/>
    <property type="project" value="TreeGrafter"/>
</dbReference>
<comment type="subcellular location">
    <subcellularLocation>
        <location evidence="1">Membrane</location>
        <topology evidence="1">Single-pass membrane protein</topology>
    </subcellularLocation>
</comment>
<evidence type="ECO:0000256" key="3">
    <source>
        <dbReference type="ARBA" id="ARBA00022692"/>
    </source>
</evidence>
<dbReference type="GO" id="GO:0002486">
    <property type="term" value="P:antigen processing and presentation of endogenous peptide antigen via MHC class I via ER pathway, TAP-independent"/>
    <property type="evidence" value="ECO:0007669"/>
    <property type="project" value="TreeGrafter"/>
</dbReference>
<dbReference type="InterPro" id="IPR011161">
    <property type="entry name" value="MHC_I-like_Ag-recog"/>
</dbReference>
<dbReference type="SMART" id="SM00407">
    <property type="entry name" value="IGc1"/>
    <property type="match status" value="1"/>
</dbReference>
<evidence type="ECO:0000259" key="8">
    <source>
        <dbReference type="PROSITE" id="PS50835"/>
    </source>
</evidence>
<comment type="caution">
    <text evidence="9">The sequence shown here is derived from an EMBL/GenBank/DDBJ whole genome shotgun (WGS) entry which is preliminary data.</text>
</comment>
<keyword evidence="4" id="KW-0391">Immunity</keyword>
<keyword evidence="10" id="KW-1185">Reference proteome</keyword>
<protein>
    <recommendedName>
        <fullName evidence="8">Ig-like domain-containing protein</fullName>
    </recommendedName>
</protein>
<dbReference type="InterPro" id="IPR036179">
    <property type="entry name" value="Ig-like_dom_sf"/>
</dbReference>
<evidence type="ECO:0000256" key="6">
    <source>
        <dbReference type="ARBA" id="ARBA00023136"/>
    </source>
</evidence>
<organism evidence="9 10">
    <name type="scientific">Diceros bicornis minor</name>
    <name type="common">South-central black rhinoceros</name>
    <dbReference type="NCBI Taxonomy" id="77932"/>
    <lineage>
        <taxon>Eukaryota</taxon>
        <taxon>Metazoa</taxon>
        <taxon>Chordata</taxon>
        <taxon>Craniata</taxon>
        <taxon>Vertebrata</taxon>
        <taxon>Euteleostomi</taxon>
        <taxon>Mammalia</taxon>
        <taxon>Eutheria</taxon>
        <taxon>Laurasiatheria</taxon>
        <taxon>Perissodactyla</taxon>
        <taxon>Rhinocerotidae</taxon>
        <taxon>Diceros</taxon>
    </lineage>
</organism>
<keyword evidence="2" id="KW-0490">MHC I</keyword>
<feature type="non-terminal residue" evidence="9">
    <location>
        <position position="1"/>
    </location>
</feature>
<dbReference type="SUPFAM" id="SSF48726">
    <property type="entry name" value="Immunoglobulin"/>
    <property type="match status" value="1"/>
</dbReference>
<evidence type="ECO:0000256" key="1">
    <source>
        <dbReference type="ARBA" id="ARBA00004167"/>
    </source>
</evidence>
<dbReference type="GO" id="GO:0002476">
    <property type="term" value="P:antigen processing and presentation of endogenous peptide antigen via MHC class Ib"/>
    <property type="evidence" value="ECO:0007669"/>
    <property type="project" value="TreeGrafter"/>
</dbReference>
<evidence type="ECO:0000256" key="4">
    <source>
        <dbReference type="ARBA" id="ARBA00022859"/>
    </source>
</evidence>
<feature type="domain" description="Ig-like" evidence="8">
    <location>
        <begin position="100"/>
        <end position="193"/>
    </location>
</feature>
<dbReference type="FunFam" id="3.30.500.10:FF:000015">
    <property type="entry name" value="RT1 class I, M6, gene 1"/>
    <property type="match status" value="1"/>
</dbReference>
<name>A0A7J7FAY1_DICBM</name>
<dbReference type="InterPro" id="IPR050208">
    <property type="entry name" value="MHC_class-I_related"/>
</dbReference>
<dbReference type="InterPro" id="IPR007110">
    <property type="entry name" value="Ig-like_dom"/>
</dbReference>
<dbReference type="Gene3D" id="3.30.500.10">
    <property type="entry name" value="MHC class I-like antigen recognition-like"/>
    <property type="match status" value="1"/>
</dbReference>